<keyword evidence="14" id="KW-1185">Reference proteome</keyword>
<evidence type="ECO:0000256" key="6">
    <source>
        <dbReference type="ARBA" id="ARBA00022729"/>
    </source>
</evidence>
<protein>
    <submittedName>
        <fullName evidence="13">Porin</fullName>
    </submittedName>
</protein>
<comment type="subunit">
    <text evidence="2">Homotrimer.</text>
</comment>
<name>A0A923HCB1_9BURK</name>
<dbReference type="GO" id="GO:0046930">
    <property type="term" value="C:pore complex"/>
    <property type="evidence" value="ECO:0007669"/>
    <property type="project" value="UniProtKB-KW"/>
</dbReference>
<keyword evidence="3" id="KW-0813">Transport</keyword>
<dbReference type="EMBL" id="JACOFV010000003">
    <property type="protein sequence ID" value="MBC3861346.1"/>
    <property type="molecule type" value="Genomic_DNA"/>
</dbReference>
<reference evidence="13" key="1">
    <citation type="submission" date="2020-08" db="EMBL/GenBank/DDBJ databases">
        <title>Novel species isolated from subtropical streams in China.</title>
        <authorList>
            <person name="Lu H."/>
        </authorList>
    </citation>
    <scope>NUCLEOTIDE SEQUENCE</scope>
    <source>
        <strain evidence="13">KACC 12607</strain>
    </source>
</reference>
<dbReference type="GO" id="GO:0015288">
    <property type="term" value="F:porin activity"/>
    <property type="evidence" value="ECO:0007669"/>
    <property type="project" value="UniProtKB-KW"/>
</dbReference>
<evidence type="ECO:0000256" key="2">
    <source>
        <dbReference type="ARBA" id="ARBA00011233"/>
    </source>
</evidence>
<evidence type="ECO:0000256" key="3">
    <source>
        <dbReference type="ARBA" id="ARBA00022448"/>
    </source>
</evidence>
<comment type="subcellular location">
    <subcellularLocation>
        <location evidence="1">Cell outer membrane</location>
        <topology evidence="1">Multi-pass membrane protein</topology>
    </subcellularLocation>
</comment>
<proteinExistence type="predicted"/>
<evidence type="ECO:0000259" key="12">
    <source>
        <dbReference type="Pfam" id="PF13609"/>
    </source>
</evidence>
<keyword evidence="4" id="KW-1134">Transmembrane beta strand</keyword>
<evidence type="ECO:0000256" key="8">
    <source>
        <dbReference type="ARBA" id="ARBA00023114"/>
    </source>
</evidence>
<dbReference type="AlphaFoldDB" id="A0A923HCB1"/>
<feature type="signal peptide" evidence="11">
    <location>
        <begin position="1"/>
        <end position="20"/>
    </location>
</feature>
<organism evidence="13 14">
    <name type="scientific">Undibacterium jejuense</name>
    <dbReference type="NCBI Taxonomy" id="1344949"/>
    <lineage>
        <taxon>Bacteria</taxon>
        <taxon>Pseudomonadati</taxon>
        <taxon>Pseudomonadota</taxon>
        <taxon>Betaproteobacteria</taxon>
        <taxon>Burkholderiales</taxon>
        <taxon>Oxalobacteraceae</taxon>
        <taxon>Undibacterium</taxon>
    </lineage>
</organism>
<evidence type="ECO:0000313" key="14">
    <source>
        <dbReference type="Proteomes" id="UP000634011"/>
    </source>
</evidence>
<keyword evidence="7" id="KW-0406">Ion transport</keyword>
<dbReference type="CDD" id="cd00342">
    <property type="entry name" value="gram_neg_porins"/>
    <property type="match status" value="1"/>
</dbReference>
<dbReference type="InterPro" id="IPR033900">
    <property type="entry name" value="Gram_neg_porin_domain"/>
</dbReference>
<dbReference type="InterPro" id="IPR002299">
    <property type="entry name" value="Porin_Neis"/>
</dbReference>
<keyword evidence="8" id="KW-0626">Porin</keyword>
<keyword evidence="9" id="KW-0472">Membrane</keyword>
<dbReference type="PRINTS" id="PR00184">
    <property type="entry name" value="NEISSPPORIN"/>
</dbReference>
<dbReference type="PANTHER" id="PTHR34501">
    <property type="entry name" value="PROTEIN YDDL-RELATED"/>
    <property type="match status" value="1"/>
</dbReference>
<dbReference type="Gene3D" id="2.40.160.10">
    <property type="entry name" value="Porin"/>
    <property type="match status" value="1"/>
</dbReference>
<gene>
    <name evidence="13" type="ORF">H8K32_04480</name>
</gene>
<dbReference type="PANTHER" id="PTHR34501:SF9">
    <property type="entry name" value="MAJOR OUTER MEMBRANE PROTEIN P.IA"/>
    <property type="match status" value="1"/>
</dbReference>
<evidence type="ECO:0000256" key="9">
    <source>
        <dbReference type="ARBA" id="ARBA00023136"/>
    </source>
</evidence>
<dbReference type="InterPro" id="IPR050298">
    <property type="entry name" value="Gram-neg_bact_OMP"/>
</dbReference>
<dbReference type="GO" id="GO:0006811">
    <property type="term" value="P:monoatomic ion transport"/>
    <property type="evidence" value="ECO:0007669"/>
    <property type="project" value="UniProtKB-KW"/>
</dbReference>
<sequence>MKKSLIAFAVLSAFAASASAQSNVTMYGIIDAAAMYNTNQTAGGGKKLTVDAGQLLTSRWGFKGSEDLGGGMKAIFNLEGTLTNDTGAAGAGFGGTGAQSFTQAGSGTSLFDRLAWVGLSGDFGTVTAGRNNILGVDSVGMADPMGLAHAGSNPNVMFSALNSGATYGGFGTNQGGTALRQNNSIKYVSPYQNMSGFGVGLMYGFGEKAGDTSANRYMGASAFFTDGKNGAAMSYAKLTDASGNASLSGVALGLRYVVTPEFRFNFTYSQNKVDGTILIPVAANLALNADQRKIAIIGAGVDYTFSPQTTITGAYYDTKRSGDVGGALDGKADQYILLGKYALSKRTTAYASLTYAKAGSSNPQDTGLSLGIIAAGNSSAVRTAVGVLHSF</sequence>
<accession>A0A923HCB1</accession>
<evidence type="ECO:0000256" key="11">
    <source>
        <dbReference type="SAM" id="SignalP"/>
    </source>
</evidence>
<evidence type="ECO:0000256" key="1">
    <source>
        <dbReference type="ARBA" id="ARBA00004571"/>
    </source>
</evidence>
<dbReference type="GO" id="GO:0009279">
    <property type="term" value="C:cell outer membrane"/>
    <property type="evidence" value="ECO:0007669"/>
    <property type="project" value="UniProtKB-SubCell"/>
</dbReference>
<dbReference type="InterPro" id="IPR023614">
    <property type="entry name" value="Porin_dom_sf"/>
</dbReference>
<keyword evidence="10" id="KW-0998">Cell outer membrane</keyword>
<evidence type="ECO:0000313" key="13">
    <source>
        <dbReference type="EMBL" id="MBC3861346.1"/>
    </source>
</evidence>
<dbReference type="SUPFAM" id="SSF56935">
    <property type="entry name" value="Porins"/>
    <property type="match status" value="1"/>
</dbReference>
<comment type="caution">
    <text evidence="13">The sequence shown here is derived from an EMBL/GenBank/DDBJ whole genome shotgun (WGS) entry which is preliminary data.</text>
</comment>
<evidence type="ECO:0000256" key="10">
    <source>
        <dbReference type="ARBA" id="ARBA00023237"/>
    </source>
</evidence>
<dbReference type="RefSeq" id="WP_186911281.1">
    <property type="nucleotide sequence ID" value="NZ_JACOFV010000003.1"/>
</dbReference>
<evidence type="ECO:0000256" key="5">
    <source>
        <dbReference type="ARBA" id="ARBA00022692"/>
    </source>
</evidence>
<feature type="chain" id="PRO_5036942600" evidence="11">
    <location>
        <begin position="21"/>
        <end position="391"/>
    </location>
</feature>
<keyword evidence="6 11" id="KW-0732">Signal</keyword>
<evidence type="ECO:0000256" key="7">
    <source>
        <dbReference type="ARBA" id="ARBA00023065"/>
    </source>
</evidence>
<evidence type="ECO:0000256" key="4">
    <source>
        <dbReference type="ARBA" id="ARBA00022452"/>
    </source>
</evidence>
<dbReference type="Proteomes" id="UP000634011">
    <property type="component" value="Unassembled WGS sequence"/>
</dbReference>
<dbReference type="Pfam" id="PF13609">
    <property type="entry name" value="Porin_4"/>
    <property type="match status" value="1"/>
</dbReference>
<keyword evidence="5" id="KW-0812">Transmembrane</keyword>
<feature type="domain" description="Porin" evidence="12">
    <location>
        <begin position="7"/>
        <end position="357"/>
    </location>
</feature>